<organism evidence="1 2">
    <name type="scientific">Oidiodendron maius (strain Zn)</name>
    <dbReference type="NCBI Taxonomy" id="913774"/>
    <lineage>
        <taxon>Eukaryota</taxon>
        <taxon>Fungi</taxon>
        <taxon>Dikarya</taxon>
        <taxon>Ascomycota</taxon>
        <taxon>Pezizomycotina</taxon>
        <taxon>Leotiomycetes</taxon>
        <taxon>Leotiomycetes incertae sedis</taxon>
        <taxon>Myxotrichaceae</taxon>
        <taxon>Oidiodendron</taxon>
    </lineage>
</organism>
<evidence type="ECO:0000313" key="2">
    <source>
        <dbReference type="Proteomes" id="UP000054321"/>
    </source>
</evidence>
<dbReference type="AlphaFoldDB" id="A0A0C3DMS2"/>
<sequence>MPYLDWALIEFDDGYFERPNAFYSEDDPGNPKFLTRLAKAPETTGIAVFMISGASGIQKGVILNCNSYIGGRLGENLCQTWNVILDDSTPIIDGDCGSLVVNQKTLEVYGHVVASNPLNEAYVVPLQNTMYQISQAFRAKETSLPKPGVLMASLAAHYSKTDDFGVANGAELLQAAME</sequence>
<dbReference type="STRING" id="913774.A0A0C3DMS2"/>
<dbReference type="Proteomes" id="UP000054321">
    <property type="component" value="Unassembled WGS sequence"/>
</dbReference>
<dbReference type="HOGENOM" id="CLU_1514115_0_0_1"/>
<feature type="non-terminal residue" evidence="1">
    <location>
        <position position="178"/>
    </location>
</feature>
<evidence type="ECO:0000313" key="1">
    <source>
        <dbReference type="EMBL" id="KIN03323.1"/>
    </source>
</evidence>
<reference evidence="1 2" key="1">
    <citation type="submission" date="2014-04" db="EMBL/GenBank/DDBJ databases">
        <authorList>
            <consortium name="DOE Joint Genome Institute"/>
            <person name="Kuo A."/>
            <person name="Martino E."/>
            <person name="Perotto S."/>
            <person name="Kohler A."/>
            <person name="Nagy L.G."/>
            <person name="Floudas D."/>
            <person name="Copeland A."/>
            <person name="Barry K.W."/>
            <person name="Cichocki N."/>
            <person name="Veneault-Fourrey C."/>
            <person name="LaButti K."/>
            <person name="Lindquist E.A."/>
            <person name="Lipzen A."/>
            <person name="Lundell T."/>
            <person name="Morin E."/>
            <person name="Murat C."/>
            <person name="Sun H."/>
            <person name="Tunlid A."/>
            <person name="Henrissat B."/>
            <person name="Grigoriev I.V."/>
            <person name="Hibbett D.S."/>
            <person name="Martin F."/>
            <person name="Nordberg H.P."/>
            <person name="Cantor M.N."/>
            <person name="Hua S.X."/>
        </authorList>
    </citation>
    <scope>NUCLEOTIDE SEQUENCE [LARGE SCALE GENOMIC DNA]</scope>
    <source>
        <strain evidence="1 2">Zn</strain>
    </source>
</reference>
<accession>A0A0C3DMS2</accession>
<protein>
    <submittedName>
        <fullName evidence="1">Uncharacterized protein</fullName>
    </submittedName>
</protein>
<keyword evidence="2" id="KW-1185">Reference proteome</keyword>
<proteinExistence type="predicted"/>
<dbReference type="InParanoid" id="A0A0C3DMS2"/>
<gene>
    <name evidence="1" type="ORF">OIDMADRAFT_117858</name>
</gene>
<name>A0A0C3DMS2_OIDMZ</name>
<dbReference type="EMBL" id="KN832873">
    <property type="protein sequence ID" value="KIN03323.1"/>
    <property type="molecule type" value="Genomic_DNA"/>
</dbReference>
<dbReference type="OrthoDB" id="5865767at2759"/>
<reference evidence="2" key="2">
    <citation type="submission" date="2015-01" db="EMBL/GenBank/DDBJ databases">
        <title>Evolutionary Origins and Diversification of the Mycorrhizal Mutualists.</title>
        <authorList>
            <consortium name="DOE Joint Genome Institute"/>
            <consortium name="Mycorrhizal Genomics Consortium"/>
            <person name="Kohler A."/>
            <person name="Kuo A."/>
            <person name="Nagy L.G."/>
            <person name="Floudas D."/>
            <person name="Copeland A."/>
            <person name="Barry K.W."/>
            <person name="Cichocki N."/>
            <person name="Veneault-Fourrey C."/>
            <person name="LaButti K."/>
            <person name="Lindquist E.A."/>
            <person name="Lipzen A."/>
            <person name="Lundell T."/>
            <person name="Morin E."/>
            <person name="Murat C."/>
            <person name="Riley R."/>
            <person name="Ohm R."/>
            <person name="Sun H."/>
            <person name="Tunlid A."/>
            <person name="Henrissat B."/>
            <person name="Grigoriev I.V."/>
            <person name="Hibbett D.S."/>
            <person name="Martin F."/>
        </authorList>
    </citation>
    <scope>NUCLEOTIDE SEQUENCE [LARGE SCALE GENOMIC DNA]</scope>
    <source>
        <strain evidence="2">Zn</strain>
    </source>
</reference>